<dbReference type="NCBIfam" id="TIGR00848">
    <property type="entry name" value="fruA"/>
    <property type="match status" value="1"/>
</dbReference>
<dbReference type="GO" id="GO:0016020">
    <property type="term" value="C:membrane"/>
    <property type="evidence" value="ECO:0007669"/>
    <property type="project" value="InterPro"/>
</dbReference>
<name>W7B628_9LIST</name>
<dbReference type="PATRIC" id="fig|1265818.5.peg.310"/>
<evidence type="ECO:0000313" key="7">
    <source>
        <dbReference type="EMBL" id="EUJ21392.1"/>
    </source>
</evidence>
<keyword evidence="4 7" id="KW-0808">Transferase</keyword>
<dbReference type="InterPro" id="IPR016152">
    <property type="entry name" value="PTrfase/Anion_transptr"/>
</dbReference>
<keyword evidence="2" id="KW-0597">Phosphoprotein</keyword>
<keyword evidence="3" id="KW-0762">Sugar transport</keyword>
<evidence type="ECO:0000256" key="2">
    <source>
        <dbReference type="ARBA" id="ARBA00022553"/>
    </source>
</evidence>
<dbReference type="SUPFAM" id="SSF55804">
    <property type="entry name" value="Phoshotransferase/anion transport protein"/>
    <property type="match status" value="1"/>
</dbReference>
<accession>W7B628</accession>
<dbReference type="GO" id="GO:0030295">
    <property type="term" value="F:protein kinase activator activity"/>
    <property type="evidence" value="ECO:0007669"/>
    <property type="project" value="TreeGrafter"/>
</dbReference>
<evidence type="ECO:0000256" key="3">
    <source>
        <dbReference type="ARBA" id="ARBA00022597"/>
    </source>
</evidence>
<dbReference type="CDD" id="cd00211">
    <property type="entry name" value="PTS_IIA_fru"/>
    <property type="match status" value="1"/>
</dbReference>
<evidence type="ECO:0000256" key="5">
    <source>
        <dbReference type="ARBA" id="ARBA00022683"/>
    </source>
</evidence>
<dbReference type="InterPro" id="IPR004715">
    <property type="entry name" value="PTS_IIA_fruc"/>
</dbReference>
<evidence type="ECO:0000256" key="1">
    <source>
        <dbReference type="ARBA" id="ARBA00022448"/>
    </source>
</evidence>
<reference evidence="7 8" key="1">
    <citation type="journal article" date="2014" name="Int. J. Syst. Evol. Microbiol.">
        <title>Listeria floridensis sp. nov., Listeria aquatica sp. nov., Listeria cornellensis sp. nov., Listeria riparia sp. nov. and Listeria grandensis sp. nov., from agricultural and natural environments.</title>
        <authorList>
            <person name="den Bakker H.C."/>
            <person name="Warchocki S."/>
            <person name="Wright E.M."/>
            <person name="Allred A.F."/>
            <person name="Ahlstrom C."/>
            <person name="Manuel C.S."/>
            <person name="Stasiewicz M.J."/>
            <person name="Burrell A."/>
            <person name="Roof S."/>
            <person name="Strawn L."/>
            <person name="Fortes E.D."/>
            <person name="Nightingale K.K."/>
            <person name="Kephart D."/>
            <person name="Wiedmann M."/>
        </authorList>
    </citation>
    <scope>NUCLEOTIDE SEQUENCE [LARGE SCALE GENOMIC DNA]</scope>
    <source>
        <strain evidence="7 8">FSL S10-1188</strain>
    </source>
</reference>
<dbReference type="PANTHER" id="PTHR47738:SF1">
    <property type="entry name" value="NITROGEN REGULATORY PROTEIN"/>
    <property type="match status" value="1"/>
</dbReference>
<dbReference type="Gene3D" id="3.40.930.10">
    <property type="entry name" value="Mannitol-specific EII, Chain A"/>
    <property type="match status" value="1"/>
</dbReference>
<keyword evidence="8" id="KW-1185">Reference proteome</keyword>
<gene>
    <name evidence="7" type="ORF">MAQA_01527</name>
</gene>
<proteinExistence type="predicted"/>
<feature type="domain" description="PTS EIIA type-2" evidence="6">
    <location>
        <begin position="15"/>
        <end position="159"/>
    </location>
</feature>
<dbReference type="InterPro" id="IPR051541">
    <property type="entry name" value="PTS_SugarTrans_NitroReg"/>
</dbReference>
<dbReference type="Proteomes" id="UP000019246">
    <property type="component" value="Unassembled WGS sequence"/>
</dbReference>
<dbReference type="InterPro" id="IPR002178">
    <property type="entry name" value="PTS_EIIA_type-2_dom"/>
</dbReference>
<dbReference type="GO" id="GO:0009401">
    <property type="term" value="P:phosphoenolpyruvate-dependent sugar phosphotransferase system"/>
    <property type="evidence" value="ECO:0007669"/>
    <property type="project" value="UniProtKB-KW"/>
</dbReference>
<dbReference type="PANTHER" id="PTHR47738">
    <property type="entry name" value="PTS SYSTEM FRUCTOSE-LIKE EIIA COMPONENT-RELATED"/>
    <property type="match status" value="1"/>
</dbReference>
<comment type="caution">
    <text evidence="7">The sequence shown here is derived from an EMBL/GenBank/DDBJ whole genome shotgun (WGS) entry which is preliminary data.</text>
</comment>
<protein>
    <submittedName>
        <fullName evidence="7">Putative fructose-specific phosphotransferase system enzyme IIA component</fullName>
    </submittedName>
</protein>
<organism evidence="7 8">
    <name type="scientific">Listeria aquatica FSL S10-1188</name>
    <dbReference type="NCBI Taxonomy" id="1265818"/>
    <lineage>
        <taxon>Bacteria</taxon>
        <taxon>Bacillati</taxon>
        <taxon>Bacillota</taxon>
        <taxon>Bacilli</taxon>
        <taxon>Bacillales</taxon>
        <taxon>Listeriaceae</taxon>
        <taxon>Listeria</taxon>
    </lineage>
</organism>
<dbReference type="PROSITE" id="PS51094">
    <property type="entry name" value="PTS_EIIA_TYPE_2"/>
    <property type="match status" value="1"/>
</dbReference>
<evidence type="ECO:0000259" key="6">
    <source>
        <dbReference type="PROSITE" id="PS51094"/>
    </source>
</evidence>
<dbReference type="GO" id="GO:0008982">
    <property type="term" value="F:protein-N(PI)-phosphohistidine-sugar phosphotransferase activity"/>
    <property type="evidence" value="ECO:0007669"/>
    <property type="project" value="InterPro"/>
</dbReference>
<evidence type="ECO:0000313" key="8">
    <source>
        <dbReference type="Proteomes" id="UP000019246"/>
    </source>
</evidence>
<evidence type="ECO:0000256" key="4">
    <source>
        <dbReference type="ARBA" id="ARBA00022679"/>
    </source>
</evidence>
<keyword evidence="5" id="KW-0598">Phosphotransferase system</keyword>
<sequence length="163" mass="18437">MKSLVEFGGVQKMNEIFAEENIFFIEEGLTDKNTFLKIVAEKAAEKELVSSKEACIKGLLEREQQQTTGFQEGFAIPHCKNDTVYSPKLMYFKTAPIPWDSLDGNPITDSFVLLIPEKAADEHLKYLALLSRALIDDEFRSGIKASQTQNEIYRLICQKLGVK</sequence>
<dbReference type="AlphaFoldDB" id="W7B628"/>
<keyword evidence="1" id="KW-0813">Transport</keyword>
<dbReference type="EMBL" id="AOCG01000002">
    <property type="protein sequence ID" value="EUJ21392.1"/>
    <property type="molecule type" value="Genomic_DNA"/>
</dbReference>
<dbReference type="Pfam" id="PF00359">
    <property type="entry name" value="PTS_EIIA_2"/>
    <property type="match status" value="1"/>
</dbReference>
<dbReference type="STRING" id="1265818.MAQA_01527"/>